<evidence type="ECO:0000256" key="8">
    <source>
        <dbReference type="SAM" id="Phobius"/>
    </source>
</evidence>
<evidence type="ECO:0000313" key="10">
    <source>
        <dbReference type="EMBL" id="CAG8405247.1"/>
    </source>
</evidence>
<sequence length="534" mass="59092">MYRGRALYIAQVVLVVFPSFFLFGYNQVNVGGLLSFASWTKAFPQIDTTNTTANTKSHNSVIQGVYVSSFTLGGLAGSLSCSFIGDVLGRRKTVLIGGIFTLIGEIVSCTAFQLPQLVVGRIITGIGIGILFTMVPIWQAECSKPTNRGKHVVIDGIFISSGYAMSYWVNFGFSHMEQQSASWRVPVAMPAVLSIVLISSIFLFPESPRWLVRIGERANAAKQLARIGDTGIDADEVQREIASIEFSLEETAQTAASVKDIFTMKDGKLFYRFMLCLGIQFWIQMTGASVISTYSTTIFRENLGLSSPLSRILGASALTWKFLASFVSFFTIDRFGRRKLFLFCGVGVTLCMTCMAITSSFSSTNHGASVADAFFLFLFNFFFPIGLLGPSFLYCTEVAPIRLRVAMTSISTANHWLWYASPSSSSHLLEVLNFIRNFLVQMITPVALANIGYQYYIVYAIIGLTFVGSVYFFYPETMGQSLEQLDDLFQNDISILETVKMAKRLSKMPPGTAMPEVELKGQVEQVEYSEHESV</sequence>
<proteinExistence type="inferred from homology"/>
<evidence type="ECO:0000313" key="11">
    <source>
        <dbReference type="Proteomes" id="UP001152592"/>
    </source>
</evidence>
<feature type="transmembrane region" description="Helical" evidence="8">
    <location>
        <begin position="340"/>
        <end position="361"/>
    </location>
</feature>
<organism evidence="10 11">
    <name type="scientific">Penicillium salamii</name>
    <dbReference type="NCBI Taxonomy" id="1612424"/>
    <lineage>
        <taxon>Eukaryota</taxon>
        <taxon>Fungi</taxon>
        <taxon>Dikarya</taxon>
        <taxon>Ascomycota</taxon>
        <taxon>Pezizomycotina</taxon>
        <taxon>Eurotiomycetes</taxon>
        <taxon>Eurotiomycetidae</taxon>
        <taxon>Eurotiales</taxon>
        <taxon>Aspergillaceae</taxon>
        <taxon>Penicillium</taxon>
    </lineage>
</organism>
<evidence type="ECO:0000256" key="7">
    <source>
        <dbReference type="RuleBase" id="RU003346"/>
    </source>
</evidence>
<dbReference type="Proteomes" id="UP001152592">
    <property type="component" value="Unassembled WGS sequence"/>
</dbReference>
<evidence type="ECO:0000256" key="6">
    <source>
        <dbReference type="ARBA" id="ARBA00023136"/>
    </source>
</evidence>
<evidence type="ECO:0000256" key="1">
    <source>
        <dbReference type="ARBA" id="ARBA00004141"/>
    </source>
</evidence>
<protein>
    <recommendedName>
        <fullName evidence="9">Major facilitator superfamily (MFS) profile domain-containing protein</fullName>
    </recommendedName>
</protein>
<gene>
    <name evidence="10" type="ORF">PSALAMII_LOCUS8116</name>
</gene>
<feature type="transmembrane region" description="Helical" evidence="8">
    <location>
        <begin position="183"/>
        <end position="204"/>
    </location>
</feature>
<dbReference type="PROSITE" id="PS00216">
    <property type="entry name" value="SUGAR_TRANSPORT_1"/>
    <property type="match status" value="1"/>
</dbReference>
<feature type="domain" description="Major facilitator superfamily (MFS) profile" evidence="9">
    <location>
        <begin position="12"/>
        <end position="478"/>
    </location>
</feature>
<dbReference type="PROSITE" id="PS50850">
    <property type="entry name" value="MFS"/>
    <property type="match status" value="1"/>
</dbReference>
<evidence type="ECO:0000259" key="9">
    <source>
        <dbReference type="PROSITE" id="PS50850"/>
    </source>
</evidence>
<comment type="similarity">
    <text evidence="2 7">Belongs to the major facilitator superfamily. Sugar transporter (TC 2.A.1.1) family.</text>
</comment>
<dbReference type="Gene3D" id="1.20.1250.20">
    <property type="entry name" value="MFS general substrate transporter like domains"/>
    <property type="match status" value="1"/>
</dbReference>
<feature type="transmembrane region" description="Helical" evidence="8">
    <location>
        <begin position="269"/>
        <end position="292"/>
    </location>
</feature>
<dbReference type="Pfam" id="PF00083">
    <property type="entry name" value="Sugar_tr"/>
    <property type="match status" value="2"/>
</dbReference>
<feature type="transmembrane region" description="Helical" evidence="8">
    <location>
        <begin position="94"/>
        <end position="114"/>
    </location>
</feature>
<keyword evidence="6 8" id="KW-0472">Membrane</keyword>
<reference evidence="10" key="1">
    <citation type="submission" date="2021-07" db="EMBL/GenBank/DDBJ databases">
        <authorList>
            <person name="Branca A.L. A."/>
        </authorList>
    </citation>
    <scope>NUCLEOTIDE SEQUENCE</scope>
</reference>
<name>A0A9W4JKC9_9EURO</name>
<dbReference type="SUPFAM" id="SSF103473">
    <property type="entry name" value="MFS general substrate transporter"/>
    <property type="match status" value="1"/>
</dbReference>
<comment type="subcellular location">
    <subcellularLocation>
        <location evidence="1">Membrane</location>
        <topology evidence="1">Multi-pass membrane protein</topology>
    </subcellularLocation>
</comment>
<dbReference type="InterPro" id="IPR005829">
    <property type="entry name" value="Sugar_transporter_CS"/>
</dbReference>
<feature type="transmembrane region" description="Helical" evidence="8">
    <location>
        <begin position="65"/>
        <end position="87"/>
    </location>
</feature>
<feature type="transmembrane region" description="Helical" evidence="8">
    <location>
        <begin position="120"/>
        <end position="140"/>
    </location>
</feature>
<feature type="transmembrane region" description="Helical" evidence="8">
    <location>
        <begin position="152"/>
        <end position="171"/>
    </location>
</feature>
<feature type="transmembrane region" description="Helical" evidence="8">
    <location>
        <begin position="7"/>
        <end position="25"/>
    </location>
</feature>
<evidence type="ECO:0000256" key="5">
    <source>
        <dbReference type="ARBA" id="ARBA00022989"/>
    </source>
</evidence>
<evidence type="ECO:0000256" key="3">
    <source>
        <dbReference type="ARBA" id="ARBA00022448"/>
    </source>
</evidence>
<dbReference type="GO" id="GO:0016020">
    <property type="term" value="C:membrane"/>
    <property type="evidence" value="ECO:0007669"/>
    <property type="project" value="UniProtKB-SubCell"/>
</dbReference>
<feature type="transmembrane region" description="Helical" evidence="8">
    <location>
        <begin position="312"/>
        <end position="333"/>
    </location>
</feature>
<dbReference type="GO" id="GO:0005351">
    <property type="term" value="F:carbohydrate:proton symporter activity"/>
    <property type="evidence" value="ECO:0007669"/>
    <property type="project" value="TreeGrafter"/>
</dbReference>
<dbReference type="InterPro" id="IPR003663">
    <property type="entry name" value="Sugar/inositol_transpt"/>
</dbReference>
<comment type="caution">
    <text evidence="10">The sequence shown here is derived from an EMBL/GenBank/DDBJ whole genome shotgun (WGS) entry which is preliminary data.</text>
</comment>
<dbReference type="InterPro" id="IPR020846">
    <property type="entry name" value="MFS_dom"/>
</dbReference>
<feature type="transmembrane region" description="Helical" evidence="8">
    <location>
        <begin position="455"/>
        <end position="474"/>
    </location>
</feature>
<dbReference type="InterPro" id="IPR050360">
    <property type="entry name" value="MFS_Sugar_Transporters"/>
</dbReference>
<evidence type="ECO:0000256" key="2">
    <source>
        <dbReference type="ARBA" id="ARBA00010992"/>
    </source>
</evidence>
<feature type="transmembrane region" description="Helical" evidence="8">
    <location>
        <begin position="373"/>
        <end position="395"/>
    </location>
</feature>
<dbReference type="InterPro" id="IPR036259">
    <property type="entry name" value="MFS_trans_sf"/>
</dbReference>
<dbReference type="PANTHER" id="PTHR48022">
    <property type="entry name" value="PLASTIDIC GLUCOSE TRANSPORTER 4"/>
    <property type="match status" value="1"/>
</dbReference>
<dbReference type="InterPro" id="IPR005828">
    <property type="entry name" value="MFS_sugar_transport-like"/>
</dbReference>
<dbReference type="PRINTS" id="PR00171">
    <property type="entry name" value="SUGRTRNSPORT"/>
</dbReference>
<dbReference type="AlphaFoldDB" id="A0A9W4JKC9"/>
<dbReference type="OrthoDB" id="17560at2759"/>
<keyword evidence="4 8" id="KW-0812">Transmembrane</keyword>
<accession>A0A9W4JKC9</accession>
<dbReference type="NCBIfam" id="TIGR00879">
    <property type="entry name" value="SP"/>
    <property type="match status" value="1"/>
</dbReference>
<evidence type="ECO:0000256" key="4">
    <source>
        <dbReference type="ARBA" id="ARBA00022692"/>
    </source>
</evidence>
<dbReference type="PANTHER" id="PTHR48022:SF45">
    <property type="entry name" value="MAJOR FACILITATOR SUPERFAMILY (MFS) PROFILE DOMAIN-CONTAINING PROTEIN-RELATED"/>
    <property type="match status" value="1"/>
</dbReference>
<keyword evidence="3 7" id="KW-0813">Transport</keyword>
<dbReference type="EMBL" id="CAJVPD010000260">
    <property type="protein sequence ID" value="CAG8405247.1"/>
    <property type="molecule type" value="Genomic_DNA"/>
</dbReference>
<keyword evidence="5 8" id="KW-1133">Transmembrane helix</keyword>